<keyword evidence="2" id="KW-1185">Reference proteome</keyword>
<name>A0A9D3NSJ9_9TELE</name>
<dbReference type="InterPro" id="IPR043549">
    <property type="entry name" value="C2C4C/C2C4D"/>
</dbReference>
<dbReference type="AlphaFoldDB" id="A0A9D3NSJ9"/>
<proteinExistence type="predicted"/>
<evidence type="ECO:0000313" key="1">
    <source>
        <dbReference type="EMBL" id="KAG7327774.1"/>
    </source>
</evidence>
<dbReference type="PANTHER" id="PTHR46291:SF4">
    <property type="entry name" value="C2 CALCIUM-DEPENDENT DOMAIN-CONTAINING PROTEIN 4C-LIKE"/>
    <property type="match status" value="1"/>
</dbReference>
<gene>
    <name evidence="1" type="ORF">KOW79_009380</name>
</gene>
<sequence>MSKTVTRRMSSGFITAGMFSTSVDNDYELSDLRHNISAGLRAFTCTTGSDSCASWDSLRSIVVTPDRIPQFTIPKLEVEERYTQDRETRLGEDTAWKTPGDLTGPLYLSSSSSFVSSSSSYSSSLFSSSPAVGRKARRSISDPDHHRRISARCSPCTFMESDQCSDPTTRGALSLPHLAKIITPYGFVTLSQSPQMANEEELFLQAGPHFWARADASRPKQSFWGGLRKYLSNQMLTKSI</sequence>
<evidence type="ECO:0000313" key="2">
    <source>
        <dbReference type="Proteomes" id="UP000824219"/>
    </source>
</evidence>
<comment type="caution">
    <text evidence="1">The sequence shown here is derived from an EMBL/GenBank/DDBJ whole genome shotgun (WGS) entry which is preliminary data.</text>
</comment>
<reference evidence="1 2" key="1">
    <citation type="submission" date="2021-06" db="EMBL/GenBank/DDBJ databases">
        <title>Chromosome-level genome assembly of the red-tail catfish (Hemibagrus wyckioides).</title>
        <authorList>
            <person name="Shao F."/>
        </authorList>
    </citation>
    <scope>NUCLEOTIDE SEQUENCE [LARGE SCALE GENOMIC DNA]</scope>
    <source>
        <strain evidence="1">EC202008001</strain>
        <tissue evidence="1">Blood</tissue>
    </source>
</reference>
<dbReference type="PANTHER" id="PTHR46291">
    <property type="entry name" value="C2 DOMAIN-CONTAINING PROTEIN"/>
    <property type="match status" value="1"/>
</dbReference>
<accession>A0A9D3NSJ9</accession>
<dbReference type="OrthoDB" id="9947256at2759"/>
<protein>
    <submittedName>
        <fullName evidence="1">Uncharacterized protein</fullName>
    </submittedName>
</protein>
<organism evidence="1 2">
    <name type="scientific">Hemibagrus wyckioides</name>
    <dbReference type="NCBI Taxonomy" id="337641"/>
    <lineage>
        <taxon>Eukaryota</taxon>
        <taxon>Metazoa</taxon>
        <taxon>Chordata</taxon>
        <taxon>Craniata</taxon>
        <taxon>Vertebrata</taxon>
        <taxon>Euteleostomi</taxon>
        <taxon>Actinopterygii</taxon>
        <taxon>Neopterygii</taxon>
        <taxon>Teleostei</taxon>
        <taxon>Ostariophysi</taxon>
        <taxon>Siluriformes</taxon>
        <taxon>Bagridae</taxon>
        <taxon>Hemibagrus</taxon>
    </lineage>
</organism>
<dbReference type="Proteomes" id="UP000824219">
    <property type="component" value="Linkage Group LG10"/>
</dbReference>
<dbReference type="EMBL" id="JAHKSW010000010">
    <property type="protein sequence ID" value="KAG7327774.1"/>
    <property type="molecule type" value="Genomic_DNA"/>
</dbReference>